<proteinExistence type="predicted"/>
<accession>A0A0H3ZQ97</accession>
<protein>
    <submittedName>
        <fullName evidence="1">Uncharacterized protein</fullName>
    </submittedName>
</protein>
<dbReference type="EMBL" id="KP795467">
    <property type="protein sequence ID" value="AKN36074.1"/>
    <property type="molecule type" value="Genomic_DNA"/>
</dbReference>
<sequence>MLSVIGIETYVLTGTGDIDTGASKIGQCAFALNRGDDVRIR</sequence>
<dbReference type="AlphaFoldDB" id="A0A0H3ZQ97"/>
<organism evidence="1">
    <name type="scientific">Vibrio splendidus</name>
    <dbReference type="NCBI Taxonomy" id="29497"/>
    <lineage>
        <taxon>Bacteria</taxon>
        <taxon>Pseudomonadati</taxon>
        <taxon>Pseudomonadota</taxon>
        <taxon>Gammaproteobacteria</taxon>
        <taxon>Vibrionales</taxon>
        <taxon>Vibrionaceae</taxon>
        <taxon>Vibrio</taxon>
    </lineage>
</organism>
<evidence type="ECO:0000313" key="1">
    <source>
        <dbReference type="EMBL" id="AKN36074.1"/>
    </source>
</evidence>
<reference evidence="1" key="1">
    <citation type="journal article" date="2015" name="MBio">
        <title>Eco-Evolutionary Dynamics of Episomes among Ecologically Cohesive Bacterial Populations.</title>
        <authorList>
            <person name="Xue H."/>
            <person name="Cordero O.X."/>
            <person name="Camas F.M."/>
            <person name="Trimble W."/>
            <person name="Meyer F."/>
            <person name="Guglielmini J."/>
            <person name="Rocha E.P."/>
            <person name="Polz M.F."/>
        </authorList>
    </citation>
    <scope>NUCLEOTIDE SEQUENCE</scope>
    <source>
        <strain evidence="1">5S_235</strain>
    </source>
</reference>
<name>A0A0H3ZQ97_VIBSP</name>